<feature type="signal peptide" evidence="1">
    <location>
        <begin position="1"/>
        <end position="30"/>
    </location>
</feature>
<reference evidence="2" key="1">
    <citation type="submission" date="2022-10" db="EMBL/GenBank/DDBJ databases">
        <title>The complete genomes of actinobacterial strains from the NBC collection.</title>
        <authorList>
            <person name="Joergensen T.S."/>
            <person name="Alvarez Arevalo M."/>
            <person name="Sterndorff E.B."/>
            <person name="Faurdal D."/>
            <person name="Vuksanovic O."/>
            <person name="Mourched A.-S."/>
            <person name="Charusanti P."/>
            <person name="Shaw S."/>
            <person name="Blin K."/>
            <person name="Weber T."/>
        </authorList>
    </citation>
    <scope>NUCLEOTIDE SEQUENCE</scope>
    <source>
        <strain evidence="2">NBC_00003</strain>
    </source>
</reference>
<evidence type="ECO:0008006" key="3">
    <source>
        <dbReference type="Google" id="ProtNLM"/>
    </source>
</evidence>
<dbReference type="AlphaFoldDB" id="A0AAU2UX58"/>
<accession>A0AAU2UX58</accession>
<protein>
    <recommendedName>
        <fullName evidence="3">Secreted protein</fullName>
    </recommendedName>
</protein>
<name>A0AAU2UX58_9ACTN</name>
<feature type="chain" id="PRO_5043524854" description="Secreted protein" evidence="1">
    <location>
        <begin position="31"/>
        <end position="71"/>
    </location>
</feature>
<proteinExistence type="predicted"/>
<dbReference type="EMBL" id="CP108318">
    <property type="protein sequence ID" value="WTW59709.1"/>
    <property type="molecule type" value="Genomic_DNA"/>
</dbReference>
<sequence length="71" mass="7329">MTLRTTWKKAIRAAAALVALTAATPSVAHADPVHHYYLEVGSAGSAAPAPDCTTYVFANKHVNGGIPVPVC</sequence>
<organism evidence="2">
    <name type="scientific">Streptomyces sp. NBC_00003</name>
    <dbReference type="NCBI Taxonomy" id="2903608"/>
    <lineage>
        <taxon>Bacteria</taxon>
        <taxon>Bacillati</taxon>
        <taxon>Actinomycetota</taxon>
        <taxon>Actinomycetes</taxon>
        <taxon>Kitasatosporales</taxon>
        <taxon>Streptomycetaceae</taxon>
        <taxon>Streptomyces</taxon>
    </lineage>
</organism>
<gene>
    <name evidence="2" type="ORF">OG549_03035</name>
</gene>
<evidence type="ECO:0000256" key="1">
    <source>
        <dbReference type="SAM" id="SignalP"/>
    </source>
</evidence>
<evidence type="ECO:0000313" key="2">
    <source>
        <dbReference type="EMBL" id="WTW59709.1"/>
    </source>
</evidence>
<keyword evidence="1" id="KW-0732">Signal</keyword>